<evidence type="ECO:0000256" key="1">
    <source>
        <dbReference type="SAM" id="Phobius"/>
    </source>
</evidence>
<proteinExistence type="predicted"/>
<sequence>MLLRLLMHLFIAASVVAVVGGLGYVYVKPPAGMHVTSEGVPYLSPPVAHPATGEAIPLERLVQHYKGGGK</sequence>
<feature type="transmembrane region" description="Helical" evidence="1">
    <location>
        <begin position="6"/>
        <end position="27"/>
    </location>
</feature>
<protein>
    <submittedName>
        <fullName evidence="2">Uncharacterized protein</fullName>
    </submittedName>
</protein>
<evidence type="ECO:0000313" key="3">
    <source>
        <dbReference type="Proteomes" id="UP000662914"/>
    </source>
</evidence>
<accession>A0A809RKR0</accession>
<organism evidence="2 3">
    <name type="scientific">Candidatus Desulfobacillus denitrificans</name>
    <dbReference type="NCBI Taxonomy" id="2608985"/>
    <lineage>
        <taxon>Bacteria</taxon>
        <taxon>Pseudomonadati</taxon>
        <taxon>Pseudomonadota</taxon>
        <taxon>Betaproteobacteria</taxon>
        <taxon>Candidatus Desulfobacillus</taxon>
    </lineage>
</organism>
<keyword evidence="1" id="KW-0472">Membrane</keyword>
<reference evidence="2" key="1">
    <citation type="journal article" name="DNA Res.">
        <title>The physiological potential of anammox bacteria as revealed by their core genome structure.</title>
        <authorList>
            <person name="Okubo T."/>
            <person name="Toyoda A."/>
            <person name="Fukuhara K."/>
            <person name="Uchiyama I."/>
            <person name="Harigaya Y."/>
            <person name="Kuroiwa M."/>
            <person name="Suzuki T."/>
            <person name="Murakami Y."/>
            <person name="Suwa Y."/>
            <person name="Takami H."/>
        </authorList>
    </citation>
    <scope>NUCLEOTIDE SEQUENCE</scope>
    <source>
        <strain evidence="2">317325-3</strain>
    </source>
</reference>
<dbReference type="KEGG" id="ddz:DSYM_07510"/>
<keyword evidence="1" id="KW-0812">Transmembrane</keyword>
<dbReference type="EMBL" id="AP021857">
    <property type="protein sequence ID" value="BBO20052.1"/>
    <property type="molecule type" value="Genomic_DNA"/>
</dbReference>
<evidence type="ECO:0000313" key="2">
    <source>
        <dbReference type="EMBL" id="BBO20052.1"/>
    </source>
</evidence>
<name>A0A809RKR0_9PROT</name>
<gene>
    <name evidence="2" type="ORF">DSYM_07510</name>
</gene>
<dbReference type="AlphaFoldDB" id="A0A809RKR0"/>
<keyword evidence="1" id="KW-1133">Transmembrane helix</keyword>
<dbReference type="Proteomes" id="UP000662914">
    <property type="component" value="Chromosome"/>
</dbReference>